<dbReference type="GO" id="GO:0034599">
    <property type="term" value="P:cellular response to oxidative stress"/>
    <property type="evidence" value="ECO:0007669"/>
    <property type="project" value="InterPro"/>
</dbReference>
<dbReference type="InterPro" id="IPR000415">
    <property type="entry name" value="Nitroreductase-like"/>
</dbReference>
<organism evidence="8 9">
    <name type="scientific">Dactylonectria macrodidyma</name>
    <dbReference type="NCBI Taxonomy" id="307937"/>
    <lineage>
        <taxon>Eukaryota</taxon>
        <taxon>Fungi</taxon>
        <taxon>Dikarya</taxon>
        <taxon>Ascomycota</taxon>
        <taxon>Pezizomycotina</taxon>
        <taxon>Sordariomycetes</taxon>
        <taxon>Hypocreomycetidae</taxon>
        <taxon>Hypocreales</taxon>
        <taxon>Nectriaceae</taxon>
        <taxon>Dactylonectria</taxon>
    </lineage>
</organism>
<proteinExistence type="inferred from homology"/>
<gene>
    <name evidence="8" type="ORF">EDB81DRAFT_907651</name>
</gene>
<dbReference type="Proteomes" id="UP000738349">
    <property type="component" value="Unassembled WGS sequence"/>
</dbReference>
<dbReference type="GO" id="GO:0005737">
    <property type="term" value="C:cytoplasm"/>
    <property type="evidence" value="ECO:0007669"/>
    <property type="project" value="UniProtKB-SubCell"/>
</dbReference>
<dbReference type="Pfam" id="PF00881">
    <property type="entry name" value="Nitroreductase"/>
    <property type="match status" value="1"/>
</dbReference>
<dbReference type="Gene3D" id="3.40.109.10">
    <property type="entry name" value="NADH Oxidase"/>
    <property type="match status" value="1"/>
</dbReference>
<dbReference type="GO" id="GO:0005634">
    <property type="term" value="C:nucleus"/>
    <property type="evidence" value="ECO:0007669"/>
    <property type="project" value="UniProtKB-SubCell"/>
</dbReference>
<reference evidence="8" key="1">
    <citation type="journal article" date="2021" name="Nat. Commun.">
        <title>Genetic determinants of endophytism in the Arabidopsis root mycobiome.</title>
        <authorList>
            <person name="Mesny F."/>
            <person name="Miyauchi S."/>
            <person name="Thiergart T."/>
            <person name="Pickel B."/>
            <person name="Atanasova L."/>
            <person name="Karlsson M."/>
            <person name="Huettel B."/>
            <person name="Barry K.W."/>
            <person name="Haridas S."/>
            <person name="Chen C."/>
            <person name="Bauer D."/>
            <person name="Andreopoulos W."/>
            <person name="Pangilinan J."/>
            <person name="LaButti K."/>
            <person name="Riley R."/>
            <person name="Lipzen A."/>
            <person name="Clum A."/>
            <person name="Drula E."/>
            <person name="Henrissat B."/>
            <person name="Kohler A."/>
            <person name="Grigoriev I.V."/>
            <person name="Martin F.M."/>
            <person name="Hacquard S."/>
        </authorList>
    </citation>
    <scope>NUCLEOTIDE SEQUENCE</scope>
    <source>
        <strain evidence="8">MPI-CAGE-AT-0147</strain>
    </source>
</reference>
<name>A0A9P9IQD5_9HYPO</name>
<evidence type="ECO:0000256" key="3">
    <source>
        <dbReference type="ARBA" id="ARBA00007118"/>
    </source>
</evidence>
<sequence>MTVPSNITTDQWLAAAKHRRTVYGLKDTSHVPDSRIEEIVKQVLDFSPSSYNTQPGRVTIVLGEKHKQLWQVIIDAAKPVLEAAGPGVWEAMGPRFEGFKNAYGSVLFWDSEESIKETQGIHKSAAHMFPQFAEHASGMAQILVWTALEIEGFGANLQHMGAIPPVQAALQKFLDVPEDYSLKANLNFGEKAQPHPEKPEKLPFSETLKIIK</sequence>
<evidence type="ECO:0000256" key="2">
    <source>
        <dbReference type="ARBA" id="ARBA00004496"/>
    </source>
</evidence>
<dbReference type="AlphaFoldDB" id="A0A9P9IQD5"/>
<dbReference type="OrthoDB" id="2138173at2759"/>
<evidence type="ECO:0000256" key="6">
    <source>
        <dbReference type="ARBA" id="ARBA00023242"/>
    </source>
</evidence>
<dbReference type="FunFam" id="3.40.109.10:FF:000001">
    <property type="entry name" value="Nitroreductase family"/>
    <property type="match status" value="1"/>
</dbReference>
<dbReference type="EMBL" id="JAGMUV010000019">
    <property type="protein sequence ID" value="KAH7127384.1"/>
    <property type="molecule type" value="Genomic_DNA"/>
</dbReference>
<comment type="subcellular location">
    <subcellularLocation>
        <location evidence="2">Cytoplasm</location>
    </subcellularLocation>
    <subcellularLocation>
        <location evidence="1">Nucleus</location>
    </subcellularLocation>
</comment>
<dbReference type="PANTHER" id="PTHR43035:SF4">
    <property type="entry name" value="NITROREDUCTASE FAMILY PROTEIN (AFU_ORTHOLOGUE AFUA_3G03530)"/>
    <property type="match status" value="1"/>
</dbReference>
<evidence type="ECO:0000256" key="5">
    <source>
        <dbReference type="ARBA" id="ARBA00023002"/>
    </source>
</evidence>
<evidence type="ECO:0000313" key="9">
    <source>
        <dbReference type="Proteomes" id="UP000738349"/>
    </source>
</evidence>
<evidence type="ECO:0000313" key="8">
    <source>
        <dbReference type="EMBL" id="KAH7127384.1"/>
    </source>
</evidence>
<evidence type="ECO:0000256" key="4">
    <source>
        <dbReference type="ARBA" id="ARBA00022490"/>
    </source>
</evidence>
<keyword evidence="5" id="KW-0560">Oxidoreductase</keyword>
<evidence type="ECO:0000256" key="1">
    <source>
        <dbReference type="ARBA" id="ARBA00004123"/>
    </source>
</evidence>
<dbReference type="GO" id="GO:0016491">
    <property type="term" value="F:oxidoreductase activity"/>
    <property type="evidence" value="ECO:0007669"/>
    <property type="project" value="UniProtKB-KW"/>
</dbReference>
<dbReference type="InterPro" id="IPR033877">
    <property type="entry name" value="Frm2/Hbn1"/>
</dbReference>
<keyword evidence="9" id="KW-1185">Reference proteome</keyword>
<protein>
    <submittedName>
        <fullName evidence="8">Nitroreductase-like protein</fullName>
    </submittedName>
</protein>
<accession>A0A9P9IQD5</accession>
<comment type="similarity">
    <text evidence="3">Belongs to the nitroreductase family.</text>
</comment>
<dbReference type="PANTHER" id="PTHR43035">
    <property type="entry name" value="FATTY ACID REPRESSION MUTANT PROTEIN 2-RELATED"/>
    <property type="match status" value="1"/>
</dbReference>
<comment type="caution">
    <text evidence="8">The sequence shown here is derived from an EMBL/GenBank/DDBJ whole genome shotgun (WGS) entry which is preliminary data.</text>
</comment>
<feature type="domain" description="Nitroreductase" evidence="7">
    <location>
        <begin position="17"/>
        <end position="188"/>
    </location>
</feature>
<keyword evidence="6" id="KW-0539">Nucleus</keyword>
<dbReference type="InterPro" id="IPR029479">
    <property type="entry name" value="Nitroreductase"/>
</dbReference>
<evidence type="ECO:0000259" key="7">
    <source>
        <dbReference type="Pfam" id="PF00881"/>
    </source>
</evidence>
<keyword evidence="4" id="KW-0963">Cytoplasm</keyword>
<dbReference type="SUPFAM" id="SSF55469">
    <property type="entry name" value="FMN-dependent nitroreductase-like"/>
    <property type="match status" value="1"/>
</dbReference>